<accession>A0A845Q7F2</accession>
<organism evidence="1 2">
    <name type="scientific">Pyruvatibacter mobilis</name>
    <dbReference type="NCBI Taxonomy" id="1712261"/>
    <lineage>
        <taxon>Bacteria</taxon>
        <taxon>Pseudomonadati</taxon>
        <taxon>Pseudomonadota</taxon>
        <taxon>Alphaproteobacteria</taxon>
        <taxon>Hyphomicrobiales</taxon>
        <taxon>Parvibaculaceae</taxon>
        <taxon>Pyruvatibacter</taxon>
    </lineage>
</organism>
<keyword evidence="2" id="KW-1185">Reference proteome</keyword>
<proteinExistence type="predicted"/>
<dbReference type="RefSeq" id="WP_160586429.1">
    <property type="nucleotide sequence ID" value="NZ_BMHN01000001.1"/>
</dbReference>
<comment type="caution">
    <text evidence="1">The sequence shown here is derived from an EMBL/GenBank/DDBJ whole genome shotgun (WGS) entry which is preliminary data.</text>
</comment>
<dbReference type="Proteomes" id="UP000470384">
    <property type="component" value="Unassembled WGS sequence"/>
</dbReference>
<reference evidence="1 2" key="1">
    <citation type="journal article" date="2016" name="Int. J. Syst. Evol. Microbiol.">
        <title>Pyruvatibacter mobilis gen. nov., sp. nov., a marine bacterium from the culture broth of Picochlorum sp. 122.</title>
        <authorList>
            <person name="Wang G."/>
            <person name="Tang M."/>
            <person name="Wu H."/>
            <person name="Dai S."/>
            <person name="Li T."/>
            <person name="Chen C."/>
            <person name="He H."/>
            <person name="Fan J."/>
            <person name="Xiang W."/>
            <person name="Li X."/>
        </authorList>
    </citation>
    <scope>NUCLEOTIDE SEQUENCE [LARGE SCALE GENOMIC DNA]</scope>
    <source>
        <strain evidence="1 2">GYP-11</strain>
    </source>
</reference>
<gene>
    <name evidence="1" type="ORF">GTQ45_01010</name>
</gene>
<sequence length="63" mass="6892">MGGLLRGIVILLFWVVLGALVLAAVSADARDVLEDYIPFFDVADPVIDWLSDFLSDLWDALIG</sequence>
<protein>
    <submittedName>
        <fullName evidence="1">Uncharacterized protein</fullName>
    </submittedName>
</protein>
<evidence type="ECO:0000313" key="2">
    <source>
        <dbReference type="Proteomes" id="UP000470384"/>
    </source>
</evidence>
<dbReference type="AlphaFoldDB" id="A0A845Q7F2"/>
<name>A0A845Q7F2_9HYPH</name>
<dbReference type="GeneID" id="300656363"/>
<evidence type="ECO:0000313" key="1">
    <source>
        <dbReference type="EMBL" id="NBG94307.1"/>
    </source>
</evidence>
<dbReference type="EMBL" id="WXYQ01000001">
    <property type="protein sequence ID" value="NBG94307.1"/>
    <property type="molecule type" value="Genomic_DNA"/>
</dbReference>